<keyword evidence="2" id="KW-1185">Reference proteome</keyword>
<evidence type="ECO:0000313" key="1">
    <source>
        <dbReference type="EMBL" id="CAL8134151.1"/>
    </source>
</evidence>
<gene>
    <name evidence="1" type="ORF">ODALV1_LOCUS25394</name>
</gene>
<accession>A0ABP1RS29</accession>
<organism evidence="1 2">
    <name type="scientific">Orchesella dallaii</name>
    <dbReference type="NCBI Taxonomy" id="48710"/>
    <lineage>
        <taxon>Eukaryota</taxon>
        <taxon>Metazoa</taxon>
        <taxon>Ecdysozoa</taxon>
        <taxon>Arthropoda</taxon>
        <taxon>Hexapoda</taxon>
        <taxon>Collembola</taxon>
        <taxon>Entomobryomorpha</taxon>
        <taxon>Entomobryoidea</taxon>
        <taxon>Orchesellidae</taxon>
        <taxon>Orchesellinae</taxon>
        <taxon>Orchesella</taxon>
    </lineage>
</organism>
<proteinExistence type="predicted"/>
<dbReference type="Proteomes" id="UP001642540">
    <property type="component" value="Unassembled WGS sequence"/>
</dbReference>
<reference evidence="1 2" key="1">
    <citation type="submission" date="2024-08" db="EMBL/GenBank/DDBJ databases">
        <authorList>
            <person name="Cucini C."/>
            <person name="Frati F."/>
        </authorList>
    </citation>
    <scope>NUCLEOTIDE SEQUENCE [LARGE SCALE GENOMIC DNA]</scope>
</reference>
<sequence length="277" mass="32526">MEARTPKTRGMLIGDILRGPWTVAMASGQPFIMDYNVGDSSYVFSFTSWVTLILNHLDYNTECKLNCKIPCLDDTRFAVKQFGNREVCWSCLSSFVQLLGEISECRNFVEKQGFEAVQNLYIEIRAEYEQHYKGKKPDLLDKLFYSTFLPQVNLIFHQNQVPVTGQINAQFRNLFVLMYHLWNNDVVSLTALSDIVNLWESLCERVGEYHPDDDSFDDEFYSFCFSLCTSFFRRNVFKMTEEFGEHFAQLHSLFVRNRTWCQFQHEDCLTLTRTELE</sequence>
<evidence type="ECO:0000313" key="2">
    <source>
        <dbReference type="Proteomes" id="UP001642540"/>
    </source>
</evidence>
<name>A0ABP1RS29_9HEXA</name>
<protein>
    <submittedName>
        <fullName evidence="1">Uncharacterized protein</fullName>
    </submittedName>
</protein>
<comment type="caution">
    <text evidence="1">The sequence shown here is derived from an EMBL/GenBank/DDBJ whole genome shotgun (WGS) entry which is preliminary data.</text>
</comment>
<dbReference type="EMBL" id="CAXLJM020000103">
    <property type="protein sequence ID" value="CAL8134151.1"/>
    <property type="molecule type" value="Genomic_DNA"/>
</dbReference>